<protein>
    <submittedName>
        <fullName evidence="1">Uncharacterized protein</fullName>
    </submittedName>
</protein>
<evidence type="ECO:0000313" key="1">
    <source>
        <dbReference type="EMBL" id="CDW18384.1"/>
    </source>
</evidence>
<sequence length="49" mass="5703">MFLDTFKMSLALEYLFSLVAVVRRCFFLLAFDWPHKSSLIILRSSQSSS</sequence>
<dbReference type="EMBL" id="HACA01001023">
    <property type="protein sequence ID" value="CDW18384.1"/>
    <property type="molecule type" value="Transcribed_RNA"/>
</dbReference>
<dbReference type="AlphaFoldDB" id="A0A0K2SXD0"/>
<reference evidence="1" key="1">
    <citation type="submission" date="2014-05" db="EMBL/GenBank/DDBJ databases">
        <authorList>
            <person name="Chronopoulou M."/>
        </authorList>
    </citation>
    <scope>NUCLEOTIDE SEQUENCE</scope>
    <source>
        <tissue evidence="1">Whole organism</tissue>
    </source>
</reference>
<proteinExistence type="predicted"/>
<organism evidence="1">
    <name type="scientific">Lepeophtheirus salmonis</name>
    <name type="common">Salmon louse</name>
    <name type="synonym">Caligus salmonis</name>
    <dbReference type="NCBI Taxonomy" id="72036"/>
    <lineage>
        <taxon>Eukaryota</taxon>
        <taxon>Metazoa</taxon>
        <taxon>Ecdysozoa</taxon>
        <taxon>Arthropoda</taxon>
        <taxon>Crustacea</taxon>
        <taxon>Multicrustacea</taxon>
        <taxon>Hexanauplia</taxon>
        <taxon>Copepoda</taxon>
        <taxon>Siphonostomatoida</taxon>
        <taxon>Caligidae</taxon>
        <taxon>Lepeophtheirus</taxon>
    </lineage>
</organism>
<accession>A0A0K2SXD0</accession>
<name>A0A0K2SXD0_LEPSM</name>